<dbReference type="Proteomes" id="UP000256373">
    <property type="component" value="Unassembled WGS sequence"/>
</dbReference>
<sequence>MDVIDYLRDELKNYYSESSELLLSSRFDNQPRFNFYFQIKADCRFLLYLNWDGEGRYFTLKCLEFSDAALLTQLASDYTEKGSRVFNIGQPKSTLSFMYQGKNKLNGTEFRNTNSFPFDRNSMSGQDVMQCVNPEFV</sequence>
<evidence type="ECO:0008006" key="3">
    <source>
        <dbReference type="Google" id="ProtNLM"/>
    </source>
</evidence>
<gene>
    <name evidence="1" type="ORF">DSL64_13320</name>
</gene>
<evidence type="ECO:0000313" key="1">
    <source>
        <dbReference type="EMBL" id="REA60878.1"/>
    </source>
</evidence>
<accession>A0A3D8YBL9</accession>
<dbReference type="AlphaFoldDB" id="A0A3D8YBL9"/>
<dbReference type="EMBL" id="QNUL01000009">
    <property type="protein sequence ID" value="REA60878.1"/>
    <property type="molecule type" value="Genomic_DNA"/>
</dbReference>
<dbReference type="RefSeq" id="WP_115831400.1">
    <property type="nucleotide sequence ID" value="NZ_QNUL01000009.1"/>
</dbReference>
<reference evidence="1 2" key="1">
    <citation type="submission" date="2018-07" db="EMBL/GenBank/DDBJ databases">
        <title>Dyadobacter roseus sp. nov., isolated from rose rhizosphere soil.</title>
        <authorList>
            <person name="Chen L."/>
        </authorList>
    </citation>
    <scope>NUCLEOTIDE SEQUENCE [LARGE SCALE GENOMIC DNA]</scope>
    <source>
        <strain evidence="1 2">RS19</strain>
    </source>
</reference>
<evidence type="ECO:0000313" key="2">
    <source>
        <dbReference type="Proteomes" id="UP000256373"/>
    </source>
</evidence>
<organism evidence="1 2">
    <name type="scientific">Dyadobacter luteus</name>
    <dbReference type="NCBI Taxonomy" id="2259619"/>
    <lineage>
        <taxon>Bacteria</taxon>
        <taxon>Pseudomonadati</taxon>
        <taxon>Bacteroidota</taxon>
        <taxon>Cytophagia</taxon>
        <taxon>Cytophagales</taxon>
        <taxon>Spirosomataceae</taxon>
        <taxon>Dyadobacter</taxon>
    </lineage>
</organism>
<dbReference type="OrthoDB" id="953864at2"/>
<keyword evidence="2" id="KW-1185">Reference proteome</keyword>
<protein>
    <recommendedName>
        <fullName evidence="3">DUF4304 domain-containing protein</fullName>
    </recommendedName>
</protein>
<proteinExistence type="predicted"/>
<comment type="caution">
    <text evidence="1">The sequence shown here is derived from an EMBL/GenBank/DDBJ whole genome shotgun (WGS) entry which is preliminary data.</text>
</comment>
<name>A0A3D8YBL9_9BACT</name>